<dbReference type="AlphaFoldDB" id="A0A835DK21"/>
<dbReference type="PANTHER" id="PTHR31301">
    <property type="entry name" value="LOB DOMAIN-CONTAINING PROTEIN 4-RELATED"/>
    <property type="match status" value="1"/>
</dbReference>
<keyword evidence="2" id="KW-0175">Coiled coil</keyword>
<sequence>MGKSTAEPDEKPENELKYLKNVKMKETMALLDLNGTGIDSGVINHITSDVDHLYFLNAYIGTDQVAIGNGKRTSYSAYRPLSLTHKSSKFLLNNVLHVPSIDSNLLSSLNTTTKTTNTTSYLLSFSPPPPAVISPCVACKFLRRRCVEKCVLAPYFPPTEPLKFKIAHKVYGASSIIKFLLEIPEAQRADAVSSMVYEATARIRDPVYGCVGLICQLQKQVQELQEQLAKAQAELINMQFQQANLFSMDSEKQQQPLQLLRPRYDHFLSSPPSFNNNASAGSLNWEPDRTL</sequence>
<dbReference type="InterPro" id="IPR004883">
    <property type="entry name" value="LOB"/>
</dbReference>
<feature type="domain" description="LOB" evidence="4">
    <location>
        <begin position="134"/>
        <end position="235"/>
    </location>
</feature>
<dbReference type="Pfam" id="PF22936">
    <property type="entry name" value="Pol_BBD"/>
    <property type="match status" value="1"/>
</dbReference>
<dbReference type="Proteomes" id="UP000655225">
    <property type="component" value="Unassembled WGS sequence"/>
</dbReference>
<evidence type="ECO:0000256" key="2">
    <source>
        <dbReference type="SAM" id="Coils"/>
    </source>
</evidence>
<feature type="coiled-coil region" evidence="2">
    <location>
        <begin position="214"/>
        <end position="241"/>
    </location>
</feature>
<reference evidence="5 6" key="1">
    <citation type="submission" date="2020-04" db="EMBL/GenBank/DDBJ databases">
        <title>Plant Genome Project.</title>
        <authorList>
            <person name="Zhang R.-G."/>
        </authorList>
    </citation>
    <scope>NUCLEOTIDE SEQUENCE [LARGE SCALE GENOMIC DNA]</scope>
    <source>
        <strain evidence="5">YNK0</strain>
        <tissue evidence="5">Leaf</tissue>
    </source>
</reference>
<evidence type="ECO:0000259" key="4">
    <source>
        <dbReference type="PROSITE" id="PS50891"/>
    </source>
</evidence>
<evidence type="ECO:0000313" key="6">
    <source>
        <dbReference type="Proteomes" id="UP000655225"/>
    </source>
</evidence>
<feature type="compositionally biased region" description="Low complexity" evidence="3">
    <location>
        <begin position="270"/>
        <end position="282"/>
    </location>
</feature>
<dbReference type="EMBL" id="JABCRI010000007">
    <property type="protein sequence ID" value="KAF8403532.1"/>
    <property type="molecule type" value="Genomic_DNA"/>
</dbReference>
<dbReference type="PANTHER" id="PTHR31301:SF206">
    <property type="entry name" value="LOB DOMAIN-CONTAINING PROTEIN 1"/>
    <property type="match status" value="1"/>
</dbReference>
<evidence type="ECO:0000256" key="1">
    <source>
        <dbReference type="ARBA" id="ARBA00005474"/>
    </source>
</evidence>
<evidence type="ECO:0000313" key="5">
    <source>
        <dbReference type="EMBL" id="KAF8403532.1"/>
    </source>
</evidence>
<dbReference type="Pfam" id="PF03195">
    <property type="entry name" value="LOB"/>
    <property type="match status" value="1"/>
</dbReference>
<evidence type="ECO:0000256" key="3">
    <source>
        <dbReference type="SAM" id="MobiDB-lite"/>
    </source>
</evidence>
<comment type="caution">
    <text evidence="5">The sequence shown here is derived from an EMBL/GenBank/DDBJ whole genome shotgun (WGS) entry which is preliminary data.</text>
</comment>
<organism evidence="5 6">
    <name type="scientific">Tetracentron sinense</name>
    <name type="common">Spur-leaf</name>
    <dbReference type="NCBI Taxonomy" id="13715"/>
    <lineage>
        <taxon>Eukaryota</taxon>
        <taxon>Viridiplantae</taxon>
        <taxon>Streptophyta</taxon>
        <taxon>Embryophyta</taxon>
        <taxon>Tracheophyta</taxon>
        <taxon>Spermatophyta</taxon>
        <taxon>Magnoliopsida</taxon>
        <taxon>Trochodendrales</taxon>
        <taxon>Trochodendraceae</taxon>
        <taxon>Tetracentron</taxon>
    </lineage>
</organism>
<keyword evidence="6" id="KW-1185">Reference proteome</keyword>
<dbReference type="InterPro" id="IPR054722">
    <property type="entry name" value="PolX-like_BBD"/>
</dbReference>
<name>A0A835DK21_TETSI</name>
<dbReference type="PROSITE" id="PS50891">
    <property type="entry name" value="LOB"/>
    <property type="match status" value="1"/>
</dbReference>
<proteinExistence type="inferred from homology"/>
<accession>A0A835DK21</accession>
<feature type="region of interest" description="Disordered" evidence="3">
    <location>
        <begin position="270"/>
        <end position="291"/>
    </location>
</feature>
<comment type="similarity">
    <text evidence="1">Belongs to the LOB domain-containing protein family.</text>
</comment>
<gene>
    <name evidence="5" type="ORF">HHK36_011636</name>
</gene>
<protein>
    <recommendedName>
        <fullName evidence="4">LOB domain-containing protein</fullName>
    </recommendedName>
</protein>